<organism evidence="4 5">
    <name type="scientific">Gillisia lutea</name>
    <dbReference type="NCBI Taxonomy" id="2909668"/>
    <lineage>
        <taxon>Bacteria</taxon>
        <taxon>Pseudomonadati</taxon>
        <taxon>Bacteroidota</taxon>
        <taxon>Flavobacteriia</taxon>
        <taxon>Flavobacteriales</taxon>
        <taxon>Flavobacteriaceae</taxon>
        <taxon>Gillisia</taxon>
    </lineage>
</organism>
<evidence type="ECO:0000256" key="3">
    <source>
        <dbReference type="SAM" id="SignalP"/>
    </source>
</evidence>
<dbReference type="InterPro" id="IPR012341">
    <property type="entry name" value="6hp_glycosidase-like_sf"/>
</dbReference>
<keyword evidence="2" id="KW-0413">Isomerase</keyword>
<accession>A0ABS9EE97</accession>
<reference evidence="4" key="1">
    <citation type="submission" date="2022-01" db="EMBL/GenBank/DDBJ databases">
        <title>Gillisia lutea sp. nov., isolated from marine plastic residues from the Malvarosa beach (Valencia, Spain).</title>
        <authorList>
            <person name="Vidal-Verdu A."/>
            <person name="Molina-Menor E."/>
            <person name="Satari L."/>
            <person name="Pascual J."/>
            <person name="Pereto J."/>
            <person name="Porcar M."/>
        </authorList>
    </citation>
    <scope>NUCLEOTIDE SEQUENCE</scope>
    <source>
        <strain evidence="4">M10.2A</strain>
    </source>
</reference>
<name>A0ABS9EE97_9FLAO</name>
<dbReference type="Gene3D" id="1.50.10.10">
    <property type="match status" value="1"/>
</dbReference>
<evidence type="ECO:0000256" key="1">
    <source>
        <dbReference type="ARBA" id="ARBA00008558"/>
    </source>
</evidence>
<dbReference type="EMBL" id="JAKGTH010000007">
    <property type="protein sequence ID" value="MCF4101192.1"/>
    <property type="molecule type" value="Genomic_DNA"/>
</dbReference>
<gene>
    <name evidence="4" type="ORF">L1I30_05910</name>
</gene>
<dbReference type="Proteomes" id="UP001179363">
    <property type="component" value="Unassembled WGS sequence"/>
</dbReference>
<dbReference type="PANTHER" id="PTHR15108">
    <property type="entry name" value="N-ACYLGLUCOSAMINE-2-EPIMERASE"/>
    <property type="match status" value="1"/>
</dbReference>
<sequence length="450" mass="52155">MQRKSIVWAFLFLVSYAFSQPSLQIKNEKIIAEMETAATDDLMDKWYPLALDNEDGGYYSDITYNFKVGERHDKMIVTQARHIWANAKAAQLYPEKAKLYLQYANHGFVFLRDVMWDKENGGFYNLVTKQGAPIHKKGEEKTAYGNSFAIYGLAAYAAASGNEEALDLAKKTFYWLEEHSHDPEYKGYFQSLELDGTPIVRSPEFSSASEVGYKDQNSSIHLLEAFTTLYEVWPDELLAQRLEELLLIIRDTIVTDKGYMTLFFERDWTPVSFKDSSKEKIKGQYYLDHVSFGHDVETAYLMLEASHALGWENDTTTLHVGKKMVDHALKTGWDTKLGGFYDGGYYFSGEEEISIVNDEKNWWAQAEGLNSLLIMDHYFPQDSIRYRSYFDKLWVYTKTYFMDDVNGGWYEWGLDKQPEIKTALKGHIWKAAYHNFRALTNCINQLKQQI</sequence>
<protein>
    <submittedName>
        <fullName evidence="4">AGE family epimerase/isomerase</fullName>
    </submittedName>
</protein>
<evidence type="ECO:0000256" key="2">
    <source>
        <dbReference type="ARBA" id="ARBA00023235"/>
    </source>
</evidence>
<dbReference type="SUPFAM" id="SSF48208">
    <property type="entry name" value="Six-hairpin glycosidases"/>
    <property type="match status" value="1"/>
</dbReference>
<comment type="similarity">
    <text evidence="1">Belongs to the N-acylglucosamine 2-epimerase family.</text>
</comment>
<dbReference type="InterPro" id="IPR010819">
    <property type="entry name" value="AGE/CE"/>
</dbReference>
<evidence type="ECO:0000313" key="5">
    <source>
        <dbReference type="Proteomes" id="UP001179363"/>
    </source>
</evidence>
<dbReference type="RefSeq" id="WP_236133342.1">
    <property type="nucleotide sequence ID" value="NZ_JAKGTH010000007.1"/>
</dbReference>
<keyword evidence="3" id="KW-0732">Signal</keyword>
<keyword evidence="5" id="KW-1185">Reference proteome</keyword>
<dbReference type="Pfam" id="PF07221">
    <property type="entry name" value="GlcNAc_2-epim"/>
    <property type="match status" value="1"/>
</dbReference>
<proteinExistence type="inferred from homology"/>
<feature type="chain" id="PRO_5046899449" evidence="3">
    <location>
        <begin position="20"/>
        <end position="450"/>
    </location>
</feature>
<dbReference type="InterPro" id="IPR008928">
    <property type="entry name" value="6-hairpin_glycosidase_sf"/>
</dbReference>
<feature type="signal peptide" evidence="3">
    <location>
        <begin position="1"/>
        <end position="19"/>
    </location>
</feature>
<evidence type="ECO:0000313" key="4">
    <source>
        <dbReference type="EMBL" id="MCF4101192.1"/>
    </source>
</evidence>
<comment type="caution">
    <text evidence="4">The sequence shown here is derived from an EMBL/GenBank/DDBJ whole genome shotgun (WGS) entry which is preliminary data.</text>
</comment>